<proteinExistence type="predicted"/>
<accession>A0AAD2A086</accession>
<feature type="compositionally biased region" description="Polar residues" evidence="1">
    <location>
        <begin position="19"/>
        <end position="29"/>
    </location>
</feature>
<dbReference type="Proteomes" id="UP000834106">
    <property type="component" value="Chromosome 16"/>
</dbReference>
<dbReference type="InterPro" id="IPR055327">
    <property type="entry name" value="TRAF1A/B"/>
</dbReference>
<name>A0AAD2A086_9LAMI</name>
<gene>
    <name evidence="2" type="ORF">FPE_LOCUS26039</name>
</gene>
<organism evidence="2 3">
    <name type="scientific">Fraxinus pennsylvanica</name>
    <dbReference type="NCBI Taxonomy" id="56036"/>
    <lineage>
        <taxon>Eukaryota</taxon>
        <taxon>Viridiplantae</taxon>
        <taxon>Streptophyta</taxon>
        <taxon>Embryophyta</taxon>
        <taxon>Tracheophyta</taxon>
        <taxon>Spermatophyta</taxon>
        <taxon>Magnoliopsida</taxon>
        <taxon>eudicotyledons</taxon>
        <taxon>Gunneridae</taxon>
        <taxon>Pentapetalae</taxon>
        <taxon>asterids</taxon>
        <taxon>lamiids</taxon>
        <taxon>Lamiales</taxon>
        <taxon>Oleaceae</taxon>
        <taxon>Oleeae</taxon>
        <taxon>Fraxinus</taxon>
    </lineage>
</organism>
<keyword evidence="3" id="KW-1185">Reference proteome</keyword>
<dbReference type="PANTHER" id="PTHR47477:SF8">
    <property type="entry name" value="TNF RECEPTOR-ASSOCIATED FACTOR HOMOLOG 1A"/>
    <property type="match status" value="1"/>
</dbReference>
<feature type="region of interest" description="Disordered" evidence="1">
    <location>
        <begin position="1"/>
        <end position="82"/>
    </location>
</feature>
<protein>
    <submittedName>
        <fullName evidence="2">Uncharacterized protein</fullName>
    </submittedName>
</protein>
<dbReference type="PANTHER" id="PTHR47477">
    <property type="entry name" value="TNF RECEPTOR-ASSOCIATED FACTOR HOMOLOG 1A"/>
    <property type="match status" value="1"/>
</dbReference>
<sequence length="139" mass="15687">MAEIATEESEAGRSKSLEGVSTGQQQQCQPWEALAEWRSSEQLENGIPSTSSPYWDSSDDGQSQDPPYRHSEEGKENKDEKDQNLLNYMECIHGKLISFHKLTKENFGVMHLRLVATNEYFSSWFKVEDGSSAASFMAT</sequence>
<dbReference type="EMBL" id="OU503051">
    <property type="protein sequence ID" value="CAI9778609.1"/>
    <property type="molecule type" value="Genomic_DNA"/>
</dbReference>
<feature type="compositionally biased region" description="Basic and acidic residues" evidence="1">
    <location>
        <begin position="67"/>
        <end position="82"/>
    </location>
</feature>
<evidence type="ECO:0000313" key="2">
    <source>
        <dbReference type="EMBL" id="CAI9778609.1"/>
    </source>
</evidence>
<reference evidence="2" key="1">
    <citation type="submission" date="2023-05" db="EMBL/GenBank/DDBJ databases">
        <authorList>
            <person name="Huff M."/>
        </authorList>
    </citation>
    <scope>NUCLEOTIDE SEQUENCE</scope>
</reference>
<dbReference type="AlphaFoldDB" id="A0AAD2A086"/>
<evidence type="ECO:0000313" key="3">
    <source>
        <dbReference type="Proteomes" id="UP000834106"/>
    </source>
</evidence>
<evidence type="ECO:0000256" key="1">
    <source>
        <dbReference type="SAM" id="MobiDB-lite"/>
    </source>
</evidence>
<feature type="compositionally biased region" description="Polar residues" evidence="1">
    <location>
        <begin position="40"/>
        <end position="55"/>
    </location>
</feature>